<accession>A0A2Z6IKT8</accession>
<organism evidence="1 2">
    <name type="scientific">Acidithiobacillus ferridurans</name>
    <dbReference type="NCBI Taxonomy" id="1232575"/>
    <lineage>
        <taxon>Bacteria</taxon>
        <taxon>Pseudomonadati</taxon>
        <taxon>Pseudomonadota</taxon>
        <taxon>Acidithiobacillia</taxon>
        <taxon>Acidithiobacillales</taxon>
        <taxon>Acidithiobacillaceae</taxon>
        <taxon>Acidithiobacillus</taxon>
    </lineage>
</organism>
<name>A0A2Z6IKT8_ACIFI</name>
<dbReference type="AlphaFoldDB" id="A0A2Z6IKT8"/>
<protein>
    <submittedName>
        <fullName evidence="1">Uncharacterized protein</fullName>
    </submittedName>
</protein>
<dbReference type="Proteomes" id="UP000280188">
    <property type="component" value="Chromosome"/>
</dbReference>
<gene>
    <name evidence="1" type="ORF">AFERRID_25880</name>
</gene>
<proteinExistence type="predicted"/>
<dbReference type="EMBL" id="AP018795">
    <property type="protein sequence ID" value="BBF66370.1"/>
    <property type="molecule type" value="Genomic_DNA"/>
</dbReference>
<evidence type="ECO:0000313" key="1">
    <source>
        <dbReference type="EMBL" id="BBF66370.1"/>
    </source>
</evidence>
<dbReference type="KEGG" id="afj:AFERRID_25880"/>
<reference evidence="1 2" key="1">
    <citation type="journal article" date="2018" name="Microbiol. Resour. Announc.">
        <title>Complete Genome Sequence of Acidithiobacillus ferridurans JCM 18981.</title>
        <authorList>
            <person name="Miyauchi T."/>
            <person name="Kouzuma A."/>
            <person name="Abe T."/>
            <person name="Watanabe K."/>
        </authorList>
    </citation>
    <scope>NUCLEOTIDE SEQUENCE [LARGE SCALE GENOMIC DNA]</scope>
    <source>
        <strain evidence="2">ATCC 33020 / DSM 29468 / JCM 18981 / 11Fe</strain>
    </source>
</reference>
<sequence>MTHNETSLRKLFRNADALGDKKTTNVLSQARATRPPQEYAAIIKSLRTAAPKSSLALYALGPRSTSELIWNRNALLPLPLENELHWAKHWLTAQAIRINSFRRIAAELQKLVLAGNLNNAKEQLDKYVEFSGWSLWAVELRAAFLQLADGTEAQRAWLHELQSKAINTIPGLLFHIFADRNDDTFSFDAIVGKCKNSFPRLDAIAPWLVDYLNYRALSYVDNPMQSFPRILSRDISSSLIDYYESVIELLGYIENEKQLTSLRPVARQLISYLLDNGYQDHRLNKLSVALQEISPISPISTEIHELPSEPYRAFYPGYIEHSYLNLPDDIASNLRICENKGAPAYDLLGKMLKWGLNLRGLDIGPAVAGYAFWVTSDVFDNRSLPISVALLTGSTCVDDIAAFSEEIGQRLIQNHLSHLGRCVDDEQLLKPSRWGFQNALPIVGPVYLWLANFLLAAQQFDELSRLTGFLGYKSQYWERQCAKFDLAAFARQDRFDEAIKLLTDWFLRDYRYAREFPTSLIFSGRKWNSFSKLDLIKVGLVAHYTFEAKGSDGVGYICKMACRKFLQNGMRKNIVKMYAAASELRKAQIVAFLRDVWIEQNMALCHQFESTAQVRSERMSVLQLLLGWDKERTAEYAEAIKELTLIQTLQQGLERIDQTRIFVNESAITRWAEKEIEQDYERWKKLGKPNTDGGAVDELLRMYALDPENIQILKDFADGRPTDADALFIDVIDRFFKRFLLDPTDGLDAYLSVRIRHGSFRGTILGPLEEQGLLYSTTGFSREAFETRWSDVLRLQDADKTLLLSTVQEFSYDIRKIVDDFVNQRIQVRSSEKPDGAFAQIVSPIFAKIFAASFAEQPPTFQAFLASGYFIFWKLIEIGLADLRQYVTETLAIALHNRVDTLINDLRFLEIYSLPLITTLTTVSTMTKSQCDTVAEWFQLPSEVAGEKYQLGSAIQIASAFTRNVHRAFNADIILRSVPDAPLFLTTSALAVLMDCLFVIFENAWKHSGLTVELPPIEVSIEFFSEHRLLTLAVYSELSFDRRQELLDGELDGLCKKYLGELPLELISLEGGSGFPKLARLTRSVPRFACPLPFDFGIVNGKWFTRLTVPLYERDGAYEAYE</sequence>
<dbReference type="RefSeq" id="WP_126605384.1">
    <property type="nucleotide sequence ID" value="NZ_AP018795.1"/>
</dbReference>
<evidence type="ECO:0000313" key="2">
    <source>
        <dbReference type="Proteomes" id="UP000280188"/>
    </source>
</evidence>
<keyword evidence="2" id="KW-1185">Reference proteome</keyword>